<comment type="caution">
    <text evidence="2">The sequence shown here is derived from an EMBL/GenBank/DDBJ whole genome shotgun (WGS) entry which is preliminary data.</text>
</comment>
<gene>
    <name evidence="2" type="ORF">NUTIK01_30970</name>
</gene>
<reference evidence="2 3" key="1">
    <citation type="submission" date="2023-06" db="EMBL/GenBank/DDBJ databases">
        <title>Draft genome sequence of Novosphingobium sp. strain IK01.</title>
        <authorList>
            <person name="Hatamoto M."/>
            <person name="Ikarashi T."/>
            <person name="Yamaguchi T."/>
        </authorList>
    </citation>
    <scope>NUCLEOTIDE SEQUENCE [LARGE SCALE GENOMIC DNA]</scope>
    <source>
        <strain evidence="2 3">IK01</strain>
    </source>
</reference>
<protein>
    <submittedName>
        <fullName evidence="2">Uncharacterized protein</fullName>
    </submittedName>
</protein>
<sequence>MRDLSGGRSERIGRTVRPRLVFAFDVGRAGVEATTKYVKRAITEGWDASAMQVRPDGEGTKKDWNDLLKDHLDWAGDPDKAPLSDWAFDQYRYNGAITIAETARDKARLMADHKMAVSSFEFRHKNRLWSCKVSFDEESEKRRIVVEEIANCAFRLLYREFDEVASEATYFLQIDFPLQSEIHKGPLLFRSMCEQRRVQEAAHDLGRIVERNQRAIRPHHPQPDPQPQGRRADQVHRLFARPSCLGAGRHSRARRQADQN</sequence>
<keyword evidence="3" id="KW-1185">Reference proteome</keyword>
<proteinExistence type="predicted"/>
<accession>A0ABQ6PAP9</accession>
<dbReference type="EMBL" id="BTFW01000001">
    <property type="protein sequence ID" value="GMM62320.1"/>
    <property type="molecule type" value="Genomic_DNA"/>
</dbReference>
<evidence type="ECO:0000313" key="2">
    <source>
        <dbReference type="EMBL" id="GMM62320.1"/>
    </source>
</evidence>
<dbReference type="Proteomes" id="UP001187221">
    <property type="component" value="Unassembled WGS sequence"/>
</dbReference>
<feature type="region of interest" description="Disordered" evidence="1">
    <location>
        <begin position="212"/>
        <end position="235"/>
    </location>
</feature>
<name>A0ABQ6PAP9_9SPHN</name>
<evidence type="ECO:0000256" key="1">
    <source>
        <dbReference type="SAM" id="MobiDB-lite"/>
    </source>
</evidence>
<evidence type="ECO:0000313" key="3">
    <source>
        <dbReference type="Proteomes" id="UP001187221"/>
    </source>
</evidence>
<organism evidence="2 3">
    <name type="scientific">Novosphingobium pituita</name>
    <dbReference type="NCBI Taxonomy" id="3056842"/>
    <lineage>
        <taxon>Bacteria</taxon>
        <taxon>Pseudomonadati</taxon>
        <taxon>Pseudomonadota</taxon>
        <taxon>Alphaproteobacteria</taxon>
        <taxon>Sphingomonadales</taxon>
        <taxon>Sphingomonadaceae</taxon>
        <taxon>Novosphingobium</taxon>
    </lineage>
</organism>